<evidence type="ECO:0000313" key="2">
    <source>
        <dbReference type="EMBL" id="KAG8188847.1"/>
    </source>
</evidence>
<dbReference type="AlphaFoldDB" id="A0AAV6UWT4"/>
<feature type="region of interest" description="Disordered" evidence="1">
    <location>
        <begin position="43"/>
        <end position="80"/>
    </location>
</feature>
<comment type="caution">
    <text evidence="2">The sequence shown here is derived from an EMBL/GenBank/DDBJ whole genome shotgun (WGS) entry which is preliminary data.</text>
</comment>
<protein>
    <submittedName>
        <fullName evidence="2">Uncharacterized protein</fullName>
    </submittedName>
</protein>
<proteinExistence type="predicted"/>
<keyword evidence="3" id="KW-1185">Reference proteome</keyword>
<name>A0AAV6UWT4_9ARAC</name>
<accession>A0AAV6UWT4</accession>
<feature type="compositionally biased region" description="Basic residues" evidence="1">
    <location>
        <begin position="10"/>
        <end position="21"/>
    </location>
</feature>
<gene>
    <name evidence="2" type="ORF">JTE90_004657</name>
</gene>
<organism evidence="2 3">
    <name type="scientific">Oedothorax gibbosus</name>
    <dbReference type="NCBI Taxonomy" id="931172"/>
    <lineage>
        <taxon>Eukaryota</taxon>
        <taxon>Metazoa</taxon>
        <taxon>Ecdysozoa</taxon>
        <taxon>Arthropoda</taxon>
        <taxon>Chelicerata</taxon>
        <taxon>Arachnida</taxon>
        <taxon>Araneae</taxon>
        <taxon>Araneomorphae</taxon>
        <taxon>Entelegynae</taxon>
        <taxon>Araneoidea</taxon>
        <taxon>Linyphiidae</taxon>
        <taxon>Erigoninae</taxon>
        <taxon>Oedothorax</taxon>
    </lineage>
</organism>
<feature type="region of interest" description="Disordered" evidence="1">
    <location>
        <begin position="1"/>
        <end position="22"/>
    </location>
</feature>
<evidence type="ECO:0000256" key="1">
    <source>
        <dbReference type="SAM" id="MobiDB-lite"/>
    </source>
</evidence>
<dbReference type="EMBL" id="JAFNEN010000229">
    <property type="protein sequence ID" value="KAG8188847.1"/>
    <property type="molecule type" value="Genomic_DNA"/>
</dbReference>
<reference evidence="2 3" key="1">
    <citation type="journal article" date="2022" name="Nat. Ecol. Evol.">
        <title>A masculinizing supergene underlies an exaggerated male reproductive morph in a spider.</title>
        <authorList>
            <person name="Hendrickx F."/>
            <person name="De Corte Z."/>
            <person name="Sonet G."/>
            <person name="Van Belleghem S.M."/>
            <person name="Kostlbacher S."/>
            <person name="Vangestel C."/>
        </authorList>
    </citation>
    <scope>NUCLEOTIDE SEQUENCE [LARGE SCALE GENOMIC DNA]</scope>
    <source>
        <strain evidence="2">W744_W776</strain>
    </source>
</reference>
<dbReference type="Proteomes" id="UP000827092">
    <property type="component" value="Unassembled WGS sequence"/>
</dbReference>
<sequence length="80" mass="9335">MVETSLGTEKRKHTHTQKKKNSIQDPVLFPFLFLDCKKRLESRNDGNTTEANEETEKNFLKFSGAGKRRGQHRGVFRKKK</sequence>
<feature type="compositionally biased region" description="Basic residues" evidence="1">
    <location>
        <begin position="66"/>
        <end position="80"/>
    </location>
</feature>
<evidence type="ECO:0000313" key="3">
    <source>
        <dbReference type="Proteomes" id="UP000827092"/>
    </source>
</evidence>